<keyword evidence="6" id="KW-0539">Nucleus</keyword>
<evidence type="ECO:0000256" key="4">
    <source>
        <dbReference type="ARBA" id="ARBA00018339"/>
    </source>
</evidence>
<dbReference type="GO" id="GO:0005654">
    <property type="term" value="C:nucleoplasm"/>
    <property type="evidence" value="ECO:0007669"/>
    <property type="project" value="UniProtKB-SubCell"/>
</dbReference>
<evidence type="ECO:0000313" key="10">
    <source>
        <dbReference type="Proteomes" id="UP000051574"/>
    </source>
</evidence>
<evidence type="ECO:0000256" key="8">
    <source>
        <dbReference type="SAM" id="MobiDB-lite"/>
    </source>
</evidence>
<dbReference type="PANTHER" id="PTHR14211:SF7">
    <property type="entry name" value="RIBOSOME BIOGENESIS PROTEIN NOP53"/>
    <property type="match status" value="1"/>
</dbReference>
<name>A0A0T6ATR0_9SCAR</name>
<accession>A0A0T6ATR0</accession>
<evidence type="ECO:0000256" key="6">
    <source>
        <dbReference type="ARBA" id="ARBA00023242"/>
    </source>
</evidence>
<dbReference type="Proteomes" id="UP000051574">
    <property type="component" value="Unassembled WGS sequence"/>
</dbReference>
<gene>
    <name evidence="9" type="ORF">AMK59_8638</name>
</gene>
<keyword evidence="5" id="KW-0690">Ribosome biogenesis</keyword>
<evidence type="ECO:0000313" key="9">
    <source>
        <dbReference type="EMBL" id="KRT78476.1"/>
    </source>
</evidence>
<dbReference type="GO" id="GO:0006364">
    <property type="term" value="P:rRNA processing"/>
    <property type="evidence" value="ECO:0007669"/>
    <property type="project" value="TreeGrafter"/>
</dbReference>
<comment type="similarity">
    <text evidence="3">Belongs to the NOP53 family.</text>
</comment>
<dbReference type="Pfam" id="PF07767">
    <property type="entry name" value="Nop53"/>
    <property type="match status" value="2"/>
</dbReference>
<protein>
    <recommendedName>
        <fullName evidence="4">Ribosome biogenesis protein NOP53</fullName>
    </recommendedName>
</protein>
<dbReference type="PANTHER" id="PTHR14211">
    <property type="entry name" value="GLIOMA SUPPRESSOR CANDIDATE REGION GENE 2"/>
    <property type="match status" value="1"/>
</dbReference>
<reference evidence="9 10" key="1">
    <citation type="submission" date="2015-09" db="EMBL/GenBank/DDBJ databases">
        <title>Draft genome of the scarab beetle Oryctes borbonicus.</title>
        <authorList>
            <person name="Meyer J.M."/>
            <person name="Markov G.V."/>
            <person name="Baskaran P."/>
            <person name="Herrmann M."/>
            <person name="Sommer R.J."/>
            <person name="Roedelsperger C."/>
        </authorList>
    </citation>
    <scope>NUCLEOTIDE SEQUENCE [LARGE SCALE GENOMIC DNA]</scope>
    <source>
        <strain evidence="9">OB123</strain>
        <tissue evidence="9">Whole animal</tissue>
    </source>
</reference>
<keyword evidence="10" id="KW-1185">Reference proteome</keyword>
<evidence type="ECO:0000256" key="5">
    <source>
        <dbReference type="ARBA" id="ARBA00022517"/>
    </source>
</evidence>
<sequence length="557" mass="64959">MERQLLTKLEKKKSADIHKLNTINVQIENLEKKLEKQKLRKEKLKSFKSKEPKQLGKLKYEEPDTVFSMKEDLGGNLKNLKVKGNLLSDRFTSFPRNHLRTHEERMCPILKSKETERKLKGILKFQERQSINDRKKHEAKLKEMENDGFSKDIWDIQNTLDQDQWIDKLTKRHILRGTGKLIKVSAKLKTDKNTAIPNIEIPHPGISYNPSFKDHTDLLMEIAEKETKIIKEEEHIKRVTKNMFKNVSAGETNNIWIKEMSQGLHVEEHLCNESESDVGDDKPYKSVNAPVENKKLKTDKNTGIPNIEIPHPGISYNPSFKDHTDLLMEIAEKETKIIKEEEHIKRVTKNMFKKVSAGETNNIWIKEMSQGLPMEEHLCDESESDLGDDKPYKSVNAPVENKKKTRKQRRKQEEQLLLMERQLLAKLEKKKSADIHKLNTINVQIENLEKKLEKQKLRKEKLKSFKSKKPKQLGKLKYEEPDTVFSMKEDLSGNLRNLKVKGNLLSDRFTSFQKRNILAVTARHNRRKSKVKKFVKPGFKDDWKTTIAGACILPTRK</sequence>
<organism evidence="9 10">
    <name type="scientific">Oryctes borbonicus</name>
    <dbReference type="NCBI Taxonomy" id="1629725"/>
    <lineage>
        <taxon>Eukaryota</taxon>
        <taxon>Metazoa</taxon>
        <taxon>Ecdysozoa</taxon>
        <taxon>Arthropoda</taxon>
        <taxon>Hexapoda</taxon>
        <taxon>Insecta</taxon>
        <taxon>Pterygota</taxon>
        <taxon>Neoptera</taxon>
        <taxon>Endopterygota</taxon>
        <taxon>Coleoptera</taxon>
        <taxon>Polyphaga</taxon>
        <taxon>Scarabaeiformia</taxon>
        <taxon>Scarabaeidae</taxon>
        <taxon>Dynastinae</taxon>
        <taxon>Oryctes</taxon>
    </lineage>
</organism>
<comment type="subcellular location">
    <subcellularLocation>
        <location evidence="1">Nucleus</location>
        <location evidence="1">Nucleolus</location>
    </subcellularLocation>
    <subcellularLocation>
        <location evidence="2">Nucleus</location>
        <location evidence="2">Nucleoplasm</location>
    </subcellularLocation>
</comment>
<feature type="coiled-coil region" evidence="7">
    <location>
        <begin position="20"/>
        <end position="47"/>
    </location>
</feature>
<evidence type="ECO:0000256" key="3">
    <source>
        <dbReference type="ARBA" id="ARBA00008838"/>
    </source>
</evidence>
<dbReference type="OrthoDB" id="5072at2759"/>
<proteinExistence type="inferred from homology"/>
<dbReference type="GO" id="GO:0005730">
    <property type="term" value="C:nucleolus"/>
    <property type="evidence" value="ECO:0007669"/>
    <property type="project" value="UniProtKB-SubCell"/>
</dbReference>
<evidence type="ECO:0000256" key="7">
    <source>
        <dbReference type="SAM" id="Coils"/>
    </source>
</evidence>
<dbReference type="GO" id="GO:0008097">
    <property type="term" value="F:5S rRNA binding"/>
    <property type="evidence" value="ECO:0007669"/>
    <property type="project" value="TreeGrafter"/>
</dbReference>
<evidence type="ECO:0000256" key="1">
    <source>
        <dbReference type="ARBA" id="ARBA00004604"/>
    </source>
</evidence>
<evidence type="ECO:0000256" key="2">
    <source>
        <dbReference type="ARBA" id="ARBA00004642"/>
    </source>
</evidence>
<dbReference type="InterPro" id="IPR011687">
    <property type="entry name" value="Nop53/GLTSCR2"/>
</dbReference>
<dbReference type="AlphaFoldDB" id="A0A0T6ATR0"/>
<dbReference type="EMBL" id="LJIG01022834">
    <property type="protein sequence ID" value="KRT78476.1"/>
    <property type="molecule type" value="Genomic_DNA"/>
</dbReference>
<keyword evidence="7" id="KW-0175">Coiled coil</keyword>
<feature type="region of interest" description="Disordered" evidence="8">
    <location>
        <begin position="379"/>
        <end position="412"/>
    </location>
</feature>
<comment type="caution">
    <text evidence="9">The sequence shown here is derived from an EMBL/GenBank/DDBJ whole genome shotgun (WGS) entry which is preliminary data.</text>
</comment>
<dbReference type="GO" id="GO:0000027">
    <property type="term" value="P:ribosomal large subunit assembly"/>
    <property type="evidence" value="ECO:0007669"/>
    <property type="project" value="TreeGrafter"/>
</dbReference>